<keyword evidence="2" id="KW-1185">Reference proteome</keyword>
<reference evidence="1" key="1">
    <citation type="submission" date="2023-10" db="EMBL/GenBank/DDBJ databases">
        <title>Chromosome-level genome of the transformable northern wattle, Acacia crassicarpa.</title>
        <authorList>
            <person name="Massaro I."/>
            <person name="Sinha N.R."/>
            <person name="Poethig S."/>
            <person name="Leichty A.R."/>
        </authorList>
    </citation>
    <scope>NUCLEOTIDE SEQUENCE</scope>
    <source>
        <strain evidence="1">Acra3RX</strain>
        <tissue evidence="1">Leaf</tissue>
    </source>
</reference>
<dbReference type="PANTHER" id="PTHR47481:SF31">
    <property type="entry name" value="OS01G0873500 PROTEIN"/>
    <property type="match status" value="1"/>
</dbReference>
<dbReference type="AlphaFoldDB" id="A0AAE1K5J8"/>
<sequence length="104" mass="11445">MEEYLYKMKNLVDELSLASSPVAMGDLILHTLNGLDAEYNAVVVKLVDKLDLTWIEAHGAMLSFESRLSELNHFSNLSTQPSMNAAQRSDVSNIVYHGSGNNCG</sequence>
<comment type="caution">
    <text evidence="1">The sequence shown here is derived from an EMBL/GenBank/DDBJ whole genome shotgun (WGS) entry which is preliminary data.</text>
</comment>
<protein>
    <submittedName>
        <fullName evidence="1">Uncharacterized protein</fullName>
    </submittedName>
</protein>
<proteinExistence type="predicted"/>
<name>A0AAE1K5J8_9FABA</name>
<gene>
    <name evidence="1" type="ORF">QN277_025758</name>
</gene>
<organism evidence="1 2">
    <name type="scientific">Acacia crassicarpa</name>
    <name type="common">northern wattle</name>
    <dbReference type="NCBI Taxonomy" id="499986"/>
    <lineage>
        <taxon>Eukaryota</taxon>
        <taxon>Viridiplantae</taxon>
        <taxon>Streptophyta</taxon>
        <taxon>Embryophyta</taxon>
        <taxon>Tracheophyta</taxon>
        <taxon>Spermatophyta</taxon>
        <taxon>Magnoliopsida</taxon>
        <taxon>eudicotyledons</taxon>
        <taxon>Gunneridae</taxon>
        <taxon>Pentapetalae</taxon>
        <taxon>rosids</taxon>
        <taxon>fabids</taxon>
        <taxon>Fabales</taxon>
        <taxon>Fabaceae</taxon>
        <taxon>Caesalpinioideae</taxon>
        <taxon>mimosoid clade</taxon>
        <taxon>Acacieae</taxon>
        <taxon>Acacia</taxon>
    </lineage>
</organism>
<evidence type="ECO:0000313" key="1">
    <source>
        <dbReference type="EMBL" id="KAK4264605.1"/>
    </source>
</evidence>
<dbReference type="PANTHER" id="PTHR47481">
    <property type="match status" value="1"/>
</dbReference>
<dbReference type="EMBL" id="JAWXYG010000008">
    <property type="protein sequence ID" value="KAK4264605.1"/>
    <property type="molecule type" value="Genomic_DNA"/>
</dbReference>
<evidence type="ECO:0000313" key="2">
    <source>
        <dbReference type="Proteomes" id="UP001293593"/>
    </source>
</evidence>
<accession>A0AAE1K5J8</accession>
<dbReference type="Proteomes" id="UP001293593">
    <property type="component" value="Unassembled WGS sequence"/>
</dbReference>